<dbReference type="AlphaFoldDB" id="A0A841GI86"/>
<name>A0A841GI86_9BACT</name>
<evidence type="ECO:0000256" key="6">
    <source>
        <dbReference type="ARBA" id="ARBA00023136"/>
    </source>
</evidence>
<keyword evidence="5 7" id="KW-1133">Transmembrane helix</keyword>
<comment type="subcellular location">
    <subcellularLocation>
        <location evidence="1">Cell membrane</location>
        <topology evidence="1">Multi-pass membrane protein</topology>
    </subcellularLocation>
</comment>
<dbReference type="RefSeq" id="WP_184618478.1">
    <property type="nucleotide sequence ID" value="NZ_JACHEX010000001.1"/>
</dbReference>
<dbReference type="InterPro" id="IPR007182">
    <property type="entry name" value="MnhB"/>
</dbReference>
<dbReference type="InterPro" id="IPR050622">
    <property type="entry name" value="CPA3_antiporter_subunitB"/>
</dbReference>
<dbReference type="GO" id="GO:0005886">
    <property type="term" value="C:plasma membrane"/>
    <property type="evidence" value="ECO:0007669"/>
    <property type="project" value="UniProtKB-SubCell"/>
</dbReference>
<dbReference type="EMBL" id="JACHEX010000001">
    <property type="protein sequence ID" value="MBB6061705.1"/>
    <property type="molecule type" value="Genomic_DNA"/>
</dbReference>
<keyword evidence="4 7" id="KW-0812">Transmembrane</keyword>
<dbReference type="PANTHER" id="PTHR33932:SF4">
    <property type="entry name" value="NA(+)_H(+) ANTIPORTER SUBUNIT B"/>
    <property type="match status" value="1"/>
</dbReference>
<evidence type="ECO:0000256" key="7">
    <source>
        <dbReference type="SAM" id="Phobius"/>
    </source>
</evidence>
<feature type="transmembrane region" description="Helical" evidence="7">
    <location>
        <begin position="49"/>
        <end position="71"/>
    </location>
</feature>
<feature type="transmembrane region" description="Helical" evidence="7">
    <location>
        <begin position="113"/>
        <end position="131"/>
    </location>
</feature>
<reference evidence="9 10" key="1">
    <citation type="submission" date="2020-08" db="EMBL/GenBank/DDBJ databases">
        <title>Genomic Encyclopedia of Type Strains, Phase IV (KMG-IV): sequencing the most valuable type-strain genomes for metagenomic binning, comparative biology and taxonomic classification.</title>
        <authorList>
            <person name="Goeker M."/>
        </authorList>
    </citation>
    <scope>NUCLEOTIDE SEQUENCE [LARGE SCALE GENOMIC DNA]</scope>
    <source>
        <strain evidence="9 10">DSM 13481</strain>
    </source>
</reference>
<evidence type="ECO:0000256" key="4">
    <source>
        <dbReference type="ARBA" id="ARBA00022692"/>
    </source>
</evidence>
<keyword evidence="10" id="KW-1185">Reference proteome</keyword>
<gene>
    <name evidence="9" type="ORF">HNP65_000127</name>
</gene>
<keyword evidence="6 7" id="KW-0472">Membrane</keyword>
<dbReference type="NCBIfam" id="NF009218">
    <property type="entry name" value="PRK12567.1-2"/>
    <property type="match status" value="1"/>
</dbReference>
<dbReference type="PANTHER" id="PTHR33932">
    <property type="entry name" value="NA(+)/H(+) ANTIPORTER SUBUNIT B"/>
    <property type="match status" value="1"/>
</dbReference>
<dbReference type="Pfam" id="PF04039">
    <property type="entry name" value="MnhB"/>
    <property type="match status" value="1"/>
</dbReference>
<keyword evidence="3" id="KW-1003">Cell membrane</keyword>
<evidence type="ECO:0000256" key="1">
    <source>
        <dbReference type="ARBA" id="ARBA00004651"/>
    </source>
</evidence>
<comment type="caution">
    <text evidence="9">The sequence shown here is derived from an EMBL/GenBank/DDBJ whole genome shotgun (WGS) entry which is preliminary data.</text>
</comment>
<feature type="domain" description="Na+/H+ antiporter MnhB subunit-related protein" evidence="8">
    <location>
        <begin position="85"/>
        <end position="180"/>
    </location>
</feature>
<sequence>MAWIKFFSLIFLAILFVIFLFLESSYHLDFSRLGVVNNFVTEIYLRNRLYDTLFEVLVFSLAAMGIFLFNYSEERQKFHLHETHIRILLKFLSYFVILLSFYLAYYGDKTPGGGFSAGVVGGTGVLLYSLSTTFNEIEHAFEKYKIKLFEKIAIFIIYGFSISSLLGSVHVRLLSILIYLKVMFGMWIIIYSFIKHRGIV</sequence>
<feature type="transmembrane region" description="Helical" evidence="7">
    <location>
        <begin position="176"/>
        <end position="194"/>
    </location>
</feature>
<dbReference type="Proteomes" id="UP000555828">
    <property type="component" value="Unassembled WGS sequence"/>
</dbReference>
<organism evidence="9 10">
    <name type="scientific">Thermosipho japonicus</name>
    <dbReference type="NCBI Taxonomy" id="90323"/>
    <lineage>
        <taxon>Bacteria</taxon>
        <taxon>Thermotogati</taxon>
        <taxon>Thermotogota</taxon>
        <taxon>Thermotogae</taxon>
        <taxon>Thermotogales</taxon>
        <taxon>Fervidobacteriaceae</taxon>
        <taxon>Thermosipho</taxon>
    </lineage>
</organism>
<evidence type="ECO:0000259" key="8">
    <source>
        <dbReference type="Pfam" id="PF04039"/>
    </source>
</evidence>
<evidence type="ECO:0000256" key="2">
    <source>
        <dbReference type="ARBA" id="ARBA00009425"/>
    </source>
</evidence>
<comment type="similarity">
    <text evidence="2">Belongs to the CPA3 antiporters (TC 2.A.63) subunit B family.</text>
</comment>
<evidence type="ECO:0000313" key="10">
    <source>
        <dbReference type="Proteomes" id="UP000555828"/>
    </source>
</evidence>
<feature type="transmembrane region" description="Helical" evidence="7">
    <location>
        <begin position="91"/>
        <end position="107"/>
    </location>
</feature>
<proteinExistence type="inferred from homology"/>
<protein>
    <submittedName>
        <fullName evidence="9">Multicomponent Na+:H+ antiporter subunit B</fullName>
    </submittedName>
</protein>
<evidence type="ECO:0000313" key="9">
    <source>
        <dbReference type="EMBL" id="MBB6061705.1"/>
    </source>
</evidence>
<feature type="transmembrane region" description="Helical" evidence="7">
    <location>
        <begin position="152"/>
        <end position="170"/>
    </location>
</feature>
<accession>A0A841GI86</accession>
<evidence type="ECO:0000256" key="3">
    <source>
        <dbReference type="ARBA" id="ARBA00022475"/>
    </source>
</evidence>
<evidence type="ECO:0000256" key="5">
    <source>
        <dbReference type="ARBA" id="ARBA00022989"/>
    </source>
</evidence>